<dbReference type="PROSITE" id="PS50157">
    <property type="entry name" value="ZINC_FINGER_C2H2_2"/>
    <property type="match status" value="4"/>
</dbReference>
<feature type="domain" description="C2H2-type" evidence="9">
    <location>
        <begin position="468"/>
        <end position="495"/>
    </location>
</feature>
<feature type="domain" description="C2H2-type" evidence="9">
    <location>
        <begin position="440"/>
        <end position="467"/>
    </location>
</feature>
<name>A0A1B6D5V8_9HEMI</name>
<keyword evidence="6" id="KW-0539">Nucleus</keyword>
<dbReference type="SUPFAM" id="SSF57667">
    <property type="entry name" value="beta-beta-alpha zinc fingers"/>
    <property type="match status" value="2"/>
</dbReference>
<dbReference type="PANTHER" id="PTHR23235:SF120">
    <property type="entry name" value="KRUPPEL-LIKE FACTOR 15"/>
    <property type="match status" value="1"/>
</dbReference>
<dbReference type="PANTHER" id="PTHR23235">
    <property type="entry name" value="KRUEPPEL-LIKE TRANSCRIPTION FACTOR"/>
    <property type="match status" value="1"/>
</dbReference>
<evidence type="ECO:0000259" key="9">
    <source>
        <dbReference type="PROSITE" id="PS50157"/>
    </source>
</evidence>
<comment type="subcellular location">
    <subcellularLocation>
        <location evidence="1">Nucleus</location>
    </subcellularLocation>
</comment>
<feature type="compositionally biased region" description="Polar residues" evidence="8">
    <location>
        <begin position="263"/>
        <end position="272"/>
    </location>
</feature>
<keyword evidence="3" id="KW-0677">Repeat</keyword>
<dbReference type="Pfam" id="PF00096">
    <property type="entry name" value="zf-C2H2"/>
    <property type="match status" value="2"/>
</dbReference>
<dbReference type="GO" id="GO:0008270">
    <property type="term" value="F:zinc ion binding"/>
    <property type="evidence" value="ECO:0007669"/>
    <property type="project" value="UniProtKB-KW"/>
</dbReference>
<evidence type="ECO:0000256" key="4">
    <source>
        <dbReference type="ARBA" id="ARBA00022771"/>
    </source>
</evidence>
<dbReference type="InterPro" id="IPR036236">
    <property type="entry name" value="Znf_C2H2_sf"/>
</dbReference>
<dbReference type="FunFam" id="3.30.160.60:FF:000145">
    <property type="entry name" value="Zinc finger protein 574"/>
    <property type="match status" value="1"/>
</dbReference>
<evidence type="ECO:0000256" key="6">
    <source>
        <dbReference type="ARBA" id="ARBA00023242"/>
    </source>
</evidence>
<feature type="compositionally biased region" description="Basic residues" evidence="8">
    <location>
        <begin position="352"/>
        <end position="368"/>
    </location>
</feature>
<feature type="domain" description="C2H2-type" evidence="9">
    <location>
        <begin position="412"/>
        <end position="439"/>
    </location>
</feature>
<organism evidence="10">
    <name type="scientific">Clastoptera arizonana</name>
    <name type="common">Arizona spittle bug</name>
    <dbReference type="NCBI Taxonomy" id="38151"/>
    <lineage>
        <taxon>Eukaryota</taxon>
        <taxon>Metazoa</taxon>
        <taxon>Ecdysozoa</taxon>
        <taxon>Arthropoda</taxon>
        <taxon>Hexapoda</taxon>
        <taxon>Insecta</taxon>
        <taxon>Pterygota</taxon>
        <taxon>Neoptera</taxon>
        <taxon>Paraneoptera</taxon>
        <taxon>Hemiptera</taxon>
        <taxon>Auchenorrhyncha</taxon>
        <taxon>Cercopoidea</taxon>
        <taxon>Clastopteridae</taxon>
        <taxon>Clastoptera</taxon>
    </lineage>
</organism>
<evidence type="ECO:0000256" key="7">
    <source>
        <dbReference type="PROSITE-ProRule" id="PRU00042"/>
    </source>
</evidence>
<dbReference type="GO" id="GO:0000981">
    <property type="term" value="F:DNA-binding transcription factor activity, RNA polymerase II-specific"/>
    <property type="evidence" value="ECO:0007669"/>
    <property type="project" value="TreeGrafter"/>
</dbReference>
<feature type="compositionally biased region" description="Basic and acidic residues" evidence="8">
    <location>
        <begin position="241"/>
        <end position="258"/>
    </location>
</feature>
<feature type="region of interest" description="Disordered" evidence="8">
    <location>
        <begin position="314"/>
        <end position="373"/>
    </location>
</feature>
<dbReference type="Gene3D" id="3.30.160.60">
    <property type="entry name" value="Classic Zinc Finger"/>
    <property type="match status" value="3"/>
</dbReference>
<dbReference type="AlphaFoldDB" id="A0A1B6D5V8"/>
<evidence type="ECO:0000256" key="1">
    <source>
        <dbReference type="ARBA" id="ARBA00004123"/>
    </source>
</evidence>
<reference evidence="10" key="1">
    <citation type="submission" date="2015-12" db="EMBL/GenBank/DDBJ databases">
        <title>De novo transcriptome assembly of four potential Pierce s Disease insect vectors from Arizona vineyards.</title>
        <authorList>
            <person name="Tassone E.E."/>
        </authorList>
    </citation>
    <scope>NUCLEOTIDE SEQUENCE</scope>
</reference>
<feature type="region of interest" description="Disordered" evidence="8">
    <location>
        <begin position="241"/>
        <end position="272"/>
    </location>
</feature>
<evidence type="ECO:0000256" key="3">
    <source>
        <dbReference type="ARBA" id="ARBA00022737"/>
    </source>
</evidence>
<keyword evidence="5" id="KW-0862">Zinc</keyword>
<dbReference type="FunFam" id="3.30.160.60:FF:000065">
    <property type="entry name" value="B-cell CLL/lymphoma 6, member B"/>
    <property type="match status" value="1"/>
</dbReference>
<dbReference type="PROSITE" id="PS00028">
    <property type="entry name" value="ZINC_FINGER_C2H2_1"/>
    <property type="match status" value="4"/>
</dbReference>
<dbReference type="SMART" id="SM00355">
    <property type="entry name" value="ZnF_C2H2"/>
    <property type="match status" value="4"/>
</dbReference>
<evidence type="ECO:0000256" key="2">
    <source>
        <dbReference type="ARBA" id="ARBA00022723"/>
    </source>
</evidence>
<dbReference type="InterPro" id="IPR013087">
    <property type="entry name" value="Znf_C2H2_type"/>
</dbReference>
<keyword evidence="2" id="KW-0479">Metal-binding</keyword>
<gene>
    <name evidence="10" type="ORF">g.16027</name>
</gene>
<proteinExistence type="predicted"/>
<evidence type="ECO:0000256" key="8">
    <source>
        <dbReference type="SAM" id="MobiDB-lite"/>
    </source>
</evidence>
<sequence>MNFTPFSTFTGTLPAGHQFTTAKLAHQVSTSSGQVVGLICPPDESGVTYIRPISDGSSALTFNLAPQQAGGNAAQHNQVSEIITIPISLPGNKPGDLSPQTVQIQVVNPGGGSGTGGDKLFPITLQQLQQCGAAVVTLSSYNPQGTEGIQLQLHQTDLENGISNQQQQHNNNNNTTSSGSVSTQTQVIQTQPGMHCNEMVLPDVKPILTEAEVTTANTVAGGQAFPVAVLAPVPQELLVRTEDMDVDKKDKDRNRDGQDNGEQGETYSAIPTSWQIAPGSTVADYFQRLSATTPLSIHHFLKFSAETIKREAAIESSPLSNTGDTDENGAEMQQTQTEEITDDPANQDGQAKKKKKYKKKAPKPRRPRPGQVHIATALDGTTLFCCPECNMAYPDKELLEQHLVAHKIERRFICDICGAGLKRKEHLERHKLGHNPERPYICSVCCKGFKRKEHLNLHFVIHSGEKTEVCPECGKGFYRKDHLRKHARSHLAKRVKDEITAQQQQMQQTHQDVVQQQQTVDDDQQNGVVIENTVVLPTASETGAMALLHQQHHHQQH</sequence>
<keyword evidence="4 7" id="KW-0863">Zinc-finger</keyword>
<evidence type="ECO:0000256" key="5">
    <source>
        <dbReference type="ARBA" id="ARBA00022833"/>
    </source>
</evidence>
<dbReference type="EMBL" id="GEDC01016343">
    <property type="protein sequence ID" value="JAS20955.1"/>
    <property type="molecule type" value="Transcribed_RNA"/>
</dbReference>
<accession>A0A1B6D5V8</accession>
<dbReference type="GO" id="GO:0000978">
    <property type="term" value="F:RNA polymerase II cis-regulatory region sequence-specific DNA binding"/>
    <property type="evidence" value="ECO:0007669"/>
    <property type="project" value="TreeGrafter"/>
</dbReference>
<evidence type="ECO:0000313" key="10">
    <source>
        <dbReference type="EMBL" id="JAS20955.1"/>
    </source>
</evidence>
<feature type="domain" description="C2H2-type" evidence="9">
    <location>
        <begin position="384"/>
        <end position="411"/>
    </location>
</feature>
<protein>
    <recommendedName>
        <fullName evidence="9">C2H2-type domain-containing protein</fullName>
    </recommendedName>
</protein>
<dbReference type="GO" id="GO:0005634">
    <property type="term" value="C:nucleus"/>
    <property type="evidence" value="ECO:0007669"/>
    <property type="project" value="UniProtKB-SubCell"/>
</dbReference>
<feature type="region of interest" description="Disordered" evidence="8">
    <location>
        <begin position="164"/>
        <end position="186"/>
    </location>
</feature>